<dbReference type="WBParaSite" id="PTRK_0000156300.1">
    <property type="protein sequence ID" value="PTRK_0000156300.1"/>
    <property type="gene ID" value="PTRK_0000156300"/>
</dbReference>
<organism evidence="1 2">
    <name type="scientific">Parastrongyloides trichosuri</name>
    <name type="common">Possum-specific nematode worm</name>
    <dbReference type="NCBI Taxonomy" id="131310"/>
    <lineage>
        <taxon>Eukaryota</taxon>
        <taxon>Metazoa</taxon>
        <taxon>Ecdysozoa</taxon>
        <taxon>Nematoda</taxon>
        <taxon>Chromadorea</taxon>
        <taxon>Rhabditida</taxon>
        <taxon>Tylenchina</taxon>
        <taxon>Panagrolaimomorpha</taxon>
        <taxon>Strongyloidoidea</taxon>
        <taxon>Strongyloididae</taxon>
        <taxon>Parastrongyloides</taxon>
    </lineage>
</organism>
<evidence type="ECO:0000313" key="2">
    <source>
        <dbReference type="WBParaSite" id="PTRK_0000156300.1"/>
    </source>
</evidence>
<protein>
    <submittedName>
        <fullName evidence="2">Transcriptional regulator</fullName>
    </submittedName>
</protein>
<reference evidence="2" key="1">
    <citation type="submission" date="2017-02" db="UniProtKB">
        <authorList>
            <consortium name="WormBaseParasite"/>
        </authorList>
    </citation>
    <scope>IDENTIFICATION</scope>
</reference>
<evidence type="ECO:0000313" key="1">
    <source>
        <dbReference type="Proteomes" id="UP000038045"/>
    </source>
</evidence>
<dbReference type="AlphaFoldDB" id="A0A0N4Z3S0"/>
<dbReference type="Proteomes" id="UP000038045">
    <property type="component" value="Unplaced"/>
</dbReference>
<proteinExistence type="predicted"/>
<accession>A0A0N4Z3S0</accession>
<keyword evidence="1" id="KW-1185">Reference proteome</keyword>
<name>A0A0N4Z3S0_PARTI</name>
<sequence>MGVAQQARRHVDAIDLGLGEGRRIADRGAARGTGQIQNATRLEAGIALSQEFDDSRRLGVARADADAQRIGVSAALIEGPGREVVGRTLAQHIAAGLAVDVAGIGVGRGRKVGAGFAAAARRRLGQTGGDLLHARQFAMNGLAHRVPHDVLSAAAEGAPDLIEGITDHGRRDVLDGFGRLARCGFEGRTGAGVQGDLVGVLIAAEPVLQLHDVLGARRLIVKRPGQKFMGGRTVDDHALSSMFDWRSVFHDVLSQIPLMRKSLRRVGPCLQSRRLLFALHPV</sequence>